<evidence type="ECO:0000313" key="3">
    <source>
        <dbReference type="Proteomes" id="UP000468928"/>
    </source>
</evidence>
<accession>A0A6P1DD03</accession>
<protein>
    <submittedName>
        <fullName evidence="2">Uncharacterized protein</fullName>
    </submittedName>
</protein>
<dbReference type="Proteomes" id="UP000468928">
    <property type="component" value="Unassembled WGS sequence"/>
</dbReference>
<gene>
    <name evidence="2" type="ORF">GV789_28775</name>
</gene>
<sequence>FRRLTGLLLSQGRAAAVSVVAALQDPSKETMPNRQLFPVRAALAITEPHIDEPGLDGGTDTGDERPQHRALAGTGGTG</sequence>
<evidence type="ECO:0000256" key="1">
    <source>
        <dbReference type="SAM" id="MobiDB-lite"/>
    </source>
</evidence>
<dbReference type="RefSeq" id="WP_163830450.1">
    <property type="nucleotide sequence ID" value="NZ_JAAGUZ010000223.1"/>
</dbReference>
<dbReference type="Gene3D" id="3.40.50.300">
    <property type="entry name" value="P-loop containing nucleotide triphosphate hydrolases"/>
    <property type="match status" value="1"/>
</dbReference>
<dbReference type="EMBL" id="JAAGUZ010000223">
    <property type="protein sequence ID" value="NEW48367.1"/>
    <property type="molecule type" value="Genomic_DNA"/>
</dbReference>
<dbReference type="InterPro" id="IPR027417">
    <property type="entry name" value="P-loop_NTPase"/>
</dbReference>
<evidence type="ECO:0000313" key="2">
    <source>
        <dbReference type="EMBL" id="NEW48367.1"/>
    </source>
</evidence>
<name>A0A6P1DD03_9NOCA</name>
<reference evidence="2 3" key="1">
    <citation type="submission" date="2020-01" db="EMBL/GenBank/DDBJ databases">
        <title>Genetics and antimicrobial susceptibilities of Nocardia species isolated from the soil; a comparison with species isolated from humans.</title>
        <authorList>
            <person name="Carrasco G."/>
            <person name="Monzon S."/>
            <person name="Sansegundo M."/>
            <person name="Garcia E."/>
            <person name="Garrido N."/>
            <person name="Medina M.J."/>
            <person name="Villalon P."/>
            <person name="Ramirez-Arocha A.C."/>
            <person name="Jimenez P."/>
            <person name="Cuesta I."/>
            <person name="Valdezate S."/>
        </authorList>
    </citation>
    <scope>NUCLEOTIDE SEQUENCE [LARGE SCALE GENOMIC DNA]</scope>
    <source>
        <strain evidence="2 3">CNM20110639</strain>
    </source>
</reference>
<dbReference type="AlphaFoldDB" id="A0A6P1DD03"/>
<feature type="non-terminal residue" evidence="2">
    <location>
        <position position="78"/>
    </location>
</feature>
<proteinExistence type="predicted"/>
<feature type="non-terminal residue" evidence="2">
    <location>
        <position position="1"/>
    </location>
</feature>
<comment type="caution">
    <text evidence="2">The sequence shown here is derived from an EMBL/GenBank/DDBJ whole genome shotgun (WGS) entry which is preliminary data.</text>
</comment>
<feature type="region of interest" description="Disordered" evidence="1">
    <location>
        <begin position="47"/>
        <end position="78"/>
    </location>
</feature>
<organism evidence="2 3">
    <name type="scientific">Nocardia cyriacigeorgica</name>
    <dbReference type="NCBI Taxonomy" id="135487"/>
    <lineage>
        <taxon>Bacteria</taxon>
        <taxon>Bacillati</taxon>
        <taxon>Actinomycetota</taxon>
        <taxon>Actinomycetes</taxon>
        <taxon>Mycobacteriales</taxon>
        <taxon>Nocardiaceae</taxon>
        <taxon>Nocardia</taxon>
    </lineage>
</organism>